<feature type="domain" description="BESS" evidence="2">
    <location>
        <begin position="385"/>
        <end position="424"/>
    </location>
</feature>
<comment type="subcellular location">
    <subcellularLocation>
        <location evidence="1">Nucleus</location>
    </subcellularLocation>
</comment>
<dbReference type="VEuPathDB" id="VectorBase:GBRI006732"/>
<dbReference type="EnsemblMetazoa" id="GBRI006732-RA">
    <property type="protein sequence ID" value="GBRI006732-PA"/>
    <property type="gene ID" value="GBRI006732"/>
</dbReference>
<accession>A0A1A9W538</accession>
<protein>
    <recommendedName>
        <fullName evidence="2">BESS domain-containing protein</fullName>
    </recommendedName>
</protein>
<dbReference type="InterPro" id="IPR004210">
    <property type="entry name" value="BESS_motif"/>
</dbReference>
<sequence>MAKTRIKTTPTRMQKDALMASAAVATVAQGTTEIGVKKRLLQLSHKNSNVDSTPSGSTIIVQAPKRTNSMSSATSTISHISDIQSGSESPIPQISKLKATITTNSDEPTMAELTESAIKTLNEGLQSRSNGRGALKNRKVFMITEKCTDTSKHGDVNGSNGQKRKMYLIMEENSESSEKIKRTDSVGSCKKLTLVADKSDGQLPQQFEKILPEILNCIQAKGVSNGSGIEVGRSSETLIESGHITGKLPASNNIIVNDDNQFENPNVIVIKSDAKTTYNERLPLTLPPKKNRTKIINTQIIPIQQQSSEEFTNVTNGIASAHYTYENNDLTQRSGQINYQKNFIESTGATPVIVTASNNSLLTNGNNGLKEHDNNTVIPHKNINLSPDFLFLMKMLPKLESIPEPQKIHVKSCIEQILTQNANLFVDEP</sequence>
<name>A0A1A9W538_9MUSC</name>
<evidence type="ECO:0000256" key="1">
    <source>
        <dbReference type="PROSITE-ProRule" id="PRU00371"/>
    </source>
</evidence>
<dbReference type="STRING" id="37001.A0A1A9W538"/>
<organism evidence="3 4">
    <name type="scientific">Glossina brevipalpis</name>
    <dbReference type="NCBI Taxonomy" id="37001"/>
    <lineage>
        <taxon>Eukaryota</taxon>
        <taxon>Metazoa</taxon>
        <taxon>Ecdysozoa</taxon>
        <taxon>Arthropoda</taxon>
        <taxon>Hexapoda</taxon>
        <taxon>Insecta</taxon>
        <taxon>Pterygota</taxon>
        <taxon>Neoptera</taxon>
        <taxon>Endopterygota</taxon>
        <taxon>Diptera</taxon>
        <taxon>Brachycera</taxon>
        <taxon>Muscomorpha</taxon>
        <taxon>Hippoboscoidea</taxon>
        <taxon>Glossinidae</taxon>
        <taxon>Glossina</taxon>
    </lineage>
</organism>
<dbReference type="Proteomes" id="UP000091820">
    <property type="component" value="Unassembled WGS sequence"/>
</dbReference>
<evidence type="ECO:0000259" key="2">
    <source>
        <dbReference type="PROSITE" id="PS51031"/>
    </source>
</evidence>
<evidence type="ECO:0000313" key="3">
    <source>
        <dbReference type="EnsemblMetazoa" id="GBRI006732-PA"/>
    </source>
</evidence>
<proteinExistence type="predicted"/>
<dbReference type="GO" id="GO:0003677">
    <property type="term" value="F:DNA binding"/>
    <property type="evidence" value="ECO:0007669"/>
    <property type="project" value="InterPro"/>
</dbReference>
<evidence type="ECO:0000313" key="4">
    <source>
        <dbReference type="Proteomes" id="UP000091820"/>
    </source>
</evidence>
<dbReference type="PROSITE" id="PS51031">
    <property type="entry name" value="BESS"/>
    <property type="match status" value="1"/>
</dbReference>
<reference evidence="3" key="2">
    <citation type="submission" date="2020-05" db="UniProtKB">
        <authorList>
            <consortium name="EnsemblMetazoa"/>
        </authorList>
    </citation>
    <scope>IDENTIFICATION</scope>
    <source>
        <strain evidence="3">IAEA</strain>
    </source>
</reference>
<keyword evidence="4" id="KW-1185">Reference proteome</keyword>
<reference evidence="4" key="1">
    <citation type="submission" date="2014-03" db="EMBL/GenBank/DDBJ databases">
        <authorList>
            <person name="Aksoy S."/>
            <person name="Warren W."/>
            <person name="Wilson R.K."/>
        </authorList>
    </citation>
    <scope>NUCLEOTIDE SEQUENCE [LARGE SCALE GENOMIC DNA]</scope>
    <source>
        <strain evidence="4">IAEA</strain>
    </source>
</reference>
<dbReference type="GO" id="GO:0005634">
    <property type="term" value="C:nucleus"/>
    <property type="evidence" value="ECO:0007669"/>
    <property type="project" value="UniProtKB-SubCell"/>
</dbReference>
<keyword evidence="1" id="KW-0539">Nucleus</keyword>
<dbReference type="AlphaFoldDB" id="A0A1A9W538"/>